<proteinExistence type="predicted"/>
<feature type="non-terminal residue" evidence="4">
    <location>
        <position position="1"/>
    </location>
</feature>
<dbReference type="EMBL" id="JAABOA010001263">
    <property type="protein sequence ID" value="KAF9581923.1"/>
    <property type="molecule type" value="Genomic_DNA"/>
</dbReference>
<dbReference type="Gene3D" id="1.25.10.10">
    <property type="entry name" value="Leucine-rich Repeat Variant"/>
    <property type="match status" value="2"/>
</dbReference>
<reference evidence="4" key="1">
    <citation type="journal article" date="2020" name="Fungal Divers.">
        <title>Resolving the Mortierellaceae phylogeny through synthesis of multi-gene phylogenetics and phylogenomics.</title>
        <authorList>
            <person name="Vandepol N."/>
            <person name="Liber J."/>
            <person name="Desiro A."/>
            <person name="Na H."/>
            <person name="Kennedy M."/>
            <person name="Barry K."/>
            <person name="Grigoriev I.V."/>
            <person name="Miller A.N."/>
            <person name="O'Donnell K."/>
            <person name="Stajich J.E."/>
            <person name="Bonito G."/>
        </authorList>
    </citation>
    <scope>NUCLEOTIDE SEQUENCE</scope>
    <source>
        <strain evidence="4">KOD1015</strain>
    </source>
</reference>
<dbReference type="GO" id="GO:0007021">
    <property type="term" value="P:tubulin complex assembly"/>
    <property type="evidence" value="ECO:0007669"/>
    <property type="project" value="InterPro"/>
</dbReference>
<dbReference type="InterPro" id="IPR022577">
    <property type="entry name" value="TBCD_C"/>
</dbReference>
<dbReference type="InterPro" id="IPR058033">
    <property type="entry name" value="ARM_TBCD_2nd"/>
</dbReference>
<comment type="caution">
    <text evidence="4">The sequence shown here is derived from an EMBL/GenBank/DDBJ whole genome shotgun (WGS) entry which is preliminary data.</text>
</comment>
<dbReference type="SUPFAM" id="SSF48371">
    <property type="entry name" value="ARM repeat"/>
    <property type="match status" value="1"/>
</dbReference>
<evidence type="ECO:0000256" key="1">
    <source>
        <dbReference type="ARBA" id="ARBA00023186"/>
    </source>
</evidence>
<organism evidence="4 5">
    <name type="scientific">Lunasporangiospora selenospora</name>
    <dbReference type="NCBI Taxonomy" id="979761"/>
    <lineage>
        <taxon>Eukaryota</taxon>
        <taxon>Fungi</taxon>
        <taxon>Fungi incertae sedis</taxon>
        <taxon>Mucoromycota</taxon>
        <taxon>Mortierellomycotina</taxon>
        <taxon>Mortierellomycetes</taxon>
        <taxon>Mortierellales</taxon>
        <taxon>Mortierellaceae</taxon>
        <taxon>Lunasporangiospora</taxon>
    </lineage>
</organism>
<dbReference type="Proteomes" id="UP000780801">
    <property type="component" value="Unassembled WGS sequence"/>
</dbReference>
<dbReference type="Pfam" id="PF12612">
    <property type="entry name" value="TFCD_C"/>
    <property type="match status" value="1"/>
</dbReference>
<keyword evidence="5" id="KW-1185">Reference proteome</keyword>
<dbReference type="Pfam" id="PF25767">
    <property type="entry name" value="ARM_TBCD_2nd"/>
    <property type="match status" value="1"/>
</dbReference>
<gene>
    <name evidence="4" type="ORF">BGW38_000889</name>
</gene>
<dbReference type="GO" id="GO:0005096">
    <property type="term" value="F:GTPase activator activity"/>
    <property type="evidence" value="ECO:0007669"/>
    <property type="project" value="InterPro"/>
</dbReference>
<dbReference type="GO" id="GO:0000226">
    <property type="term" value="P:microtubule cytoskeleton organization"/>
    <property type="evidence" value="ECO:0007669"/>
    <property type="project" value="TreeGrafter"/>
</dbReference>
<dbReference type="InterPro" id="IPR011989">
    <property type="entry name" value="ARM-like"/>
</dbReference>
<dbReference type="InterPro" id="IPR016024">
    <property type="entry name" value="ARM-type_fold"/>
</dbReference>
<evidence type="ECO:0000313" key="4">
    <source>
        <dbReference type="EMBL" id="KAF9581923.1"/>
    </source>
</evidence>
<evidence type="ECO:0000259" key="2">
    <source>
        <dbReference type="Pfam" id="PF12612"/>
    </source>
</evidence>
<dbReference type="InterPro" id="IPR033162">
    <property type="entry name" value="TBCD"/>
</dbReference>
<dbReference type="OrthoDB" id="10253476at2759"/>
<feature type="domain" description="Tubulin-folding cofactor D ARM repeats" evidence="3">
    <location>
        <begin position="305"/>
        <end position="558"/>
    </location>
</feature>
<evidence type="ECO:0000313" key="5">
    <source>
        <dbReference type="Proteomes" id="UP000780801"/>
    </source>
</evidence>
<dbReference type="AlphaFoldDB" id="A0A9P6FUM7"/>
<evidence type="ECO:0008006" key="6">
    <source>
        <dbReference type="Google" id="ProtNLM"/>
    </source>
</evidence>
<feature type="domain" description="Tubulin-folding cofactor D C-terminal" evidence="2">
    <location>
        <begin position="918"/>
        <end position="1023"/>
    </location>
</feature>
<evidence type="ECO:0000259" key="3">
    <source>
        <dbReference type="Pfam" id="PF25767"/>
    </source>
</evidence>
<sequence>MAETEAFKIDAVLDSLDEKELELTFKAPSHFINSDQAMYELKKAASYPFFGPNKLDLRERYAVRLSLDRHIGVYQYHSFILDPFLEIMVAPLITPIRKLVHDATFGEHKGEPMNEHGELVFYLLYLISRTRGYKTVIKFFPHEVADIEPAFAFLKALNKRGTAWETRYVLMLWLSLMCMIPFDLKSIDSNASKTSDRIPLVDEMIETARQYLDCAGKDKEAASLFLARLLTRKDTCKVYLHEFIDWSREKLSNEPSIFETIGILGTFCLIFKIGQRETLLPLVDQMDEVMGFVESKDQFMSNSTVKKLLTKLSQRVGLCLLKPRVAAWRYQRGNRSLLSNLQLSEPQEHIQGDKISSTIAEATENDEDFEVPEAVEEVIGRLMNGLRDRDTIVRWSAAKGMGRMSSRLPKEMADDVVEGIFELFSEDVFKLPNGEPDISSASEHTWHGACLAIAELARRGLLLPQRLAELVPWIILALKFDIKRGAHSIGGNVRDAACYVCWSFARAYSPEVLEAHVRALSNTLIAVSVFDRDVNIRRASSAAFQENVGRLGIFPHGISIVTVADYFSLSLMTTSFLVVAPAIARYEEYKHSLADHLLKNAISHWDIAVREVAAESMAKIAILDIDYACRVTLPALTDMAISLDPATRHGGLIALGRTCKAIKKHSKQPLEEILSAETLKKIAETASSIPEFALSGFGSEHVRQALCVHMTCLAEASWPLEPSVVRGWKTLIDSTLERIEEPIQKLASETFRAVVAEYGISVEEFEHLLRRTSPGADRVGQRGFALALGEIDYKKPEYAAWVSRVIDTLKVCANHKTAIAADAADSEAKRNAIRATSNIMEVLGDDYRKVISASVSMTILQMFYTGLEDYNTDHRGDVGSWTREASMDGLRVMVPLVGRLDLHVPAEERYLTDEDHIHIMGQLMQQSVEKIDRVRACAAAAMKTILYAQDEPKMEGASNPEAGQEAENYILKLPHRNFIMKVIRNDEYLNWLQPGEVYPNVVNLLHLPEFRTELLAGLVISAG</sequence>
<dbReference type="GO" id="GO:0048487">
    <property type="term" value="F:beta-tubulin binding"/>
    <property type="evidence" value="ECO:0007669"/>
    <property type="project" value="InterPro"/>
</dbReference>
<keyword evidence="1" id="KW-0143">Chaperone</keyword>
<accession>A0A9P6FUM7</accession>
<dbReference type="Pfam" id="PF23579">
    <property type="entry name" value="ARM_TBCD"/>
    <property type="match status" value="1"/>
</dbReference>
<dbReference type="PANTHER" id="PTHR12658">
    <property type="entry name" value="BETA-TUBULIN COFACTOR D"/>
    <property type="match status" value="1"/>
</dbReference>
<dbReference type="PANTHER" id="PTHR12658:SF0">
    <property type="entry name" value="TUBULIN-SPECIFIC CHAPERONE D"/>
    <property type="match status" value="1"/>
</dbReference>
<protein>
    <recommendedName>
        <fullName evidence="6">Tubulin-specific chaperone D</fullName>
    </recommendedName>
</protein>
<dbReference type="GO" id="GO:0007023">
    <property type="term" value="P:post-chaperonin tubulin folding pathway"/>
    <property type="evidence" value="ECO:0007669"/>
    <property type="project" value="InterPro"/>
</dbReference>
<name>A0A9P6FUM7_9FUNG</name>